<feature type="coiled-coil region" evidence="1">
    <location>
        <begin position="78"/>
        <end position="105"/>
    </location>
</feature>
<sequence length="644" mass="68186">MSPAGERAPLLRRGREGAGASATRVVLGVAACGIVALVGGRGSMTTRAGVLETTTRTTTTTTTLRARLGAAVSAAKRKEMVDAKRGELEEKARTLEADSERALRRTAIASDDFAAATKDVDDDDAGDACPSREVRTRAAYAKRVGKVYADEKAAVEKRRKIDDNLKASKGRRKPKRKGATSTERKTTTGGGSNETSALGSNFGWIGNVVDAAGTVTSWSSEIIGEYAEEVDEGSGFCWRESYTREGIIPQYCGDDGKKEIVGEGGLLCYDKCSNFGSGYYRSGYDCYQSCSTGWRDDGLLCYNADASYGRGVGTIECEWDWSTFTVKCGGDLCTKKGKEDYLGLCYEPCKSGYSNFGSNICTMDCQQQGYEGGIAPSCTKHVKLSPGMEWATCPPGYEYDAGLCYEPCKEGFVGAAFVCWGDPPTVNGNRWVECGMGAAADDATCALVVTDQIMGPLEMVAFFATLGASSGATTGAKIGIKTATKCAKAADKIGDTAKAVKKTAEELKDAYDNIDQVVSTADGVVGGIENMMSVETEADGIRAAAEVAALFDPTGISSTVAAYSHDICTRYTEAQAEAEATDPALLEAQKIAVARAMTLWSEGKSVERCGKAITWQMKNQGRSDTEAAELREQVEAALTAASAA</sequence>
<feature type="compositionally biased region" description="Basic residues" evidence="2">
    <location>
        <begin position="168"/>
        <end position="178"/>
    </location>
</feature>
<evidence type="ECO:0000256" key="2">
    <source>
        <dbReference type="SAM" id="MobiDB-lite"/>
    </source>
</evidence>
<proteinExistence type="predicted"/>
<organism evidence="3">
    <name type="scientific">Ostreococcus tauri</name>
    <name type="common">Marine green alga</name>
    <dbReference type="NCBI Taxonomy" id="70448"/>
    <lineage>
        <taxon>Eukaryota</taxon>
        <taxon>Viridiplantae</taxon>
        <taxon>Chlorophyta</taxon>
        <taxon>Mamiellophyceae</taxon>
        <taxon>Mamiellales</taxon>
        <taxon>Bathycoccaceae</taxon>
        <taxon>Ostreococcus</taxon>
    </lineage>
</organism>
<evidence type="ECO:0000313" key="3">
    <source>
        <dbReference type="EMBL" id="OUS43549.1"/>
    </source>
</evidence>
<reference evidence="3" key="1">
    <citation type="submission" date="2017-04" db="EMBL/GenBank/DDBJ databases">
        <title>Population genomics of picophytoplankton unveils novel chromosome hypervariability.</title>
        <authorList>
            <consortium name="DOE Joint Genome Institute"/>
            <person name="Blanc-Mathieu R."/>
            <person name="Krasovec M."/>
            <person name="Hebrard M."/>
            <person name="Yau S."/>
            <person name="Desgranges E."/>
            <person name="Martin J."/>
            <person name="Schackwitz W."/>
            <person name="Kuo A."/>
            <person name="Salin G."/>
            <person name="Donnadieu C."/>
            <person name="Desdevises Y."/>
            <person name="Sanchez-Ferandin S."/>
            <person name="Moreau H."/>
            <person name="Rivals E."/>
            <person name="Grigoriev I.V."/>
            <person name="Grimsley N."/>
            <person name="Eyre-Walker A."/>
            <person name="Piganeau G."/>
        </authorList>
    </citation>
    <scope>NUCLEOTIDE SEQUENCE [LARGE SCALE GENOMIC DNA]</scope>
    <source>
        <strain evidence="3">RCC 1115</strain>
    </source>
</reference>
<dbReference type="Proteomes" id="UP000195557">
    <property type="component" value="Unassembled WGS sequence"/>
</dbReference>
<name>A0A1Y5I229_OSTTA</name>
<accession>A0A1Y5I229</accession>
<protein>
    <submittedName>
        <fullName evidence="3">Uncharacterized protein</fullName>
    </submittedName>
</protein>
<gene>
    <name evidence="3" type="ORF">BE221DRAFT_46382</name>
</gene>
<feature type="region of interest" description="Disordered" evidence="2">
    <location>
        <begin position="160"/>
        <end position="195"/>
    </location>
</feature>
<evidence type="ECO:0000256" key="1">
    <source>
        <dbReference type="SAM" id="Coils"/>
    </source>
</evidence>
<feature type="non-terminal residue" evidence="3">
    <location>
        <position position="644"/>
    </location>
</feature>
<dbReference type="eggNOG" id="ENOG502S6IW">
    <property type="taxonomic scope" value="Eukaryota"/>
</dbReference>
<dbReference type="EMBL" id="KZ155831">
    <property type="protein sequence ID" value="OUS43549.1"/>
    <property type="molecule type" value="Genomic_DNA"/>
</dbReference>
<keyword evidence="1" id="KW-0175">Coiled coil</keyword>
<dbReference type="AlphaFoldDB" id="A0A1Y5I229"/>